<feature type="compositionally biased region" description="Basic and acidic residues" evidence="2">
    <location>
        <begin position="32"/>
        <end position="49"/>
    </location>
</feature>
<dbReference type="PANTHER" id="PTHR43798">
    <property type="entry name" value="MONOACYLGLYCEROL LIPASE"/>
    <property type="match status" value="1"/>
</dbReference>
<evidence type="ECO:0000313" key="5">
    <source>
        <dbReference type="Proteomes" id="UP000319894"/>
    </source>
</evidence>
<accession>A0A554NBT4</accession>
<dbReference type="InterPro" id="IPR000073">
    <property type="entry name" value="AB_hydrolase_1"/>
</dbReference>
<evidence type="ECO:0000256" key="1">
    <source>
        <dbReference type="ARBA" id="ARBA00022801"/>
    </source>
</evidence>
<organism evidence="4 5">
    <name type="scientific">Haloglomus irregulare</name>
    <dbReference type="NCBI Taxonomy" id="2234134"/>
    <lineage>
        <taxon>Archaea</taxon>
        <taxon>Methanobacteriati</taxon>
        <taxon>Methanobacteriota</taxon>
        <taxon>Stenosarchaea group</taxon>
        <taxon>Halobacteria</taxon>
        <taxon>Halobacteriales</taxon>
        <taxon>Natronomonadaceae</taxon>
        <taxon>Haloglomus</taxon>
    </lineage>
</organism>
<dbReference type="PRINTS" id="PR00111">
    <property type="entry name" value="ABHYDROLASE"/>
</dbReference>
<dbReference type="EMBL" id="QMDX01000003">
    <property type="protein sequence ID" value="TSD14829.1"/>
    <property type="molecule type" value="Genomic_DNA"/>
</dbReference>
<protein>
    <submittedName>
        <fullName evidence="4">Alpha/beta hydrolase</fullName>
    </submittedName>
</protein>
<dbReference type="InterPro" id="IPR050266">
    <property type="entry name" value="AB_hydrolase_sf"/>
</dbReference>
<keyword evidence="5" id="KW-1185">Reference proteome</keyword>
<evidence type="ECO:0000313" key="4">
    <source>
        <dbReference type="EMBL" id="TSD14829.1"/>
    </source>
</evidence>
<feature type="region of interest" description="Disordered" evidence="2">
    <location>
        <begin position="1"/>
        <end position="52"/>
    </location>
</feature>
<dbReference type="InterPro" id="IPR029058">
    <property type="entry name" value="AB_hydrolase_fold"/>
</dbReference>
<feature type="domain" description="AB hydrolase-1" evidence="3">
    <location>
        <begin position="67"/>
        <end position="308"/>
    </location>
</feature>
<dbReference type="GO" id="GO:0016787">
    <property type="term" value="F:hydrolase activity"/>
    <property type="evidence" value="ECO:0007669"/>
    <property type="project" value="UniProtKB-KW"/>
</dbReference>
<dbReference type="GO" id="GO:0016020">
    <property type="term" value="C:membrane"/>
    <property type="evidence" value="ECO:0007669"/>
    <property type="project" value="TreeGrafter"/>
</dbReference>
<dbReference type="SUPFAM" id="SSF53474">
    <property type="entry name" value="alpha/beta-Hydrolases"/>
    <property type="match status" value="1"/>
</dbReference>
<dbReference type="Pfam" id="PF12697">
    <property type="entry name" value="Abhydrolase_6"/>
    <property type="match status" value="1"/>
</dbReference>
<evidence type="ECO:0000256" key="2">
    <source>
        <dbReference type="SAM" id="MobiDB-lite"/>
    </source>
</evidence>
<gene>
    <name evidence="4" type="ORF">DP107_07650</name>
</gene>
<dbReference type="PANTHER" id="PTHR43798:SF31">
    <property type="entry name" value="AB HYDROLASE SUPERFAMILY PROTEIN YCLE"/>
    <property type="match status" value="1"/>
</dbReference>
<sequence length="316" mass="33985">MSYGSILSPSPPETRLPLGRISRVVNEPTGPRGERRATTLETGDGRGNPRETTVSYRVAGPAGAPPVVLLHGIGLDAADVSWRHLLPALADERRVYAPDLPGHGESEKPRLSYTTDLFARALRAFLADRGLDAPALVGVSMGGGVALGHALDHDVERLVLVNSYGLGADAPWRPAAAAMLRTPLAHRGWWAGIGSSRATVREHLRTMTGGAPPEDLVTDVHEAVASAAVGRTVASWQRDEFRPGGLRTDYSGWLDALVPETLFVHGERDPLLPASWSERAAERTGASLELFGDCGHWTPREAPDRFERVVRGFLAE</sequence>
<dbReference type="InParanoid" id="A0A554NBT4"/>
<evidence type="ECO:0000259" key="3">
    <source>
        <dbReference type="Pfam" id="PF12697"/>
    </source>
</evidence>
<dbReference type="AlphaFoldDB" id="A0A554NBT4"/>
<comment type="caution">
    <text evidence="4">The sequence shown here is derived from an EMBL/GenBank/DDBJ whole genome shotgun (WGS) entry which is preliminary data.</text>
</comment>
<dbReference type="Proteomes" id="UP000319894">
    <property type="component" value="Unassembled WGS sequence"/>
</dbReference>
<proteinExistence type="predicted"/>
<dbReference type="Gene3D" id="3.40.50.1820">
    <property type="entry name" value="alpha/beta hydrolase"/>
    <property type="match status" value="1"/>
</dbReference>
<keyword evidence="1 4" id="KW-0378">Hydrolase</keyword>
<reference evidence="4 5" key="1">
    <citation type="submission" date="2018-06" db="EMBL/GenBank/DDBJ databases">
        <title>Natronomonas sp. F16-60 a new haloarchaeon isolated from a solar saltern of Isla Cristina, Huelva, Spain.</title>
        <authorList>
            <person name="Duran-Viseras A."/>
            <person name="Sanchez-Porro C."/>
            <person name="Ventosa A."/>
        </authorList>
    </citation>
    <scope>NUCLEOTIDE SEQUENCE [LARGE SCALE GENOMIC DNA]</scope>
    <source>
        <strain evidence="4 5">F16-60</strain>
    </source>
</reference>
<name>A0A554NBT4_9EURY</name>